<dbReference type="EC" id="2.1.1.360" evidence="2 11"/>
<evidence type="ECO:0000256" key="5">
    <source>
        <dbReference type="ARBA" id="ARBA00022679"/>
    </source>
</evidence>
<feature type="compositionally biased region" description="Basic and acidic residues" evidence="12">
    <location>
        <begin position="359"/>
        <end position="372"/>
    </location>
</feature>
<proteinExistence type="inferred from homology"/>
<comment type="caution">
    <text evidence="14">The sequence shown here is derived from an EMBL/GenBank/DDBJ whole genome shotgun (WGS) entry which is preliminary data.</text>
</comment>
<evidence type="ECO:0000256" key="7">
    <source>
        <dbReference type="ARBA" id="ARBA00022853"/>
    </source>
</evidence>
<evidence type="ECO:0000313" key="15">
    <source>
        <dbReference type="Proteomes" id="UP001360560"/>
    </source>
</evidence>
<dbReference type="RefSeq" id="XP_064854647.1">
    <property type="nucleotide sequence ID" value="XM_064998575.1"/>
</dbReference>
<dbReference type="EMBL" id="BTFZ01000012">
    <property type="protein sequence ID" value="GMM37651.1"/>
    <property type="molecule type" value="Genomic_DNA"/>
</dbReference>
<feature type="compositionally biased region" description="Basic and acidic residues" evidence="12">
    <location>
        <begin position="62"/>
        <end position="71"/>
    </location>
</feature>
<feature type="domain" description="DOT1" evidence="13">
    <location>
        <begin position="485"/>
        <end position="809"/>
    </location>
</feature>
<keyword evidence="5 11" id="KW-0808">Transferase</keyword>
<dbReference type="GO" id="GO:0140956">
    <property type="term" value="F:histone H3K79 trimethyltransferase activity"/>
    <property type="evidence" value="ECO:0007669"/>
    <property type="project" value="UniProtKB-EC"/>
</dbReference>
<dbReference type="GO" id="GO:0032259">
    <property type="term" value="P:methylation"/>
    <property type="evidence" value="ECO:0007669"/>
    <property type="project" value="UniProtKB-KW"/>
</dbReference>
<dbReference type="InterPro" id="IPR030445">
    <property type="entry name" value="H3-K79_meTrfase"/>
</dbReference>
<feature type="region of interest" description="Disordered" evidence="12">
    <location>
        <begin position="1"/>
        <end position="111"/>
    </location>
</feature>
<keyword evidence="6 11" id="KW-0949">S-adenosyl-L-methionine</keyword>
<keyword evidence="15" id="KW-1185">Reference proteome</keyword>
<dbReference type="InterPro" id="IPR029063">
    <property type="entry name" value="SAM-dependent_MTases_sf"/>
</dbReference>
<evidence type="ECO:0000259" key="13">
    <source>
        <dbReference type="PROSITE" id="PS51569"/>
    </source>
</evidence>
<sequence>MSSLPQEIDPKETSVGTSEIDANPSVESMVTVDNPIVATENEGVPETSNYSIPKSIPDQETSSDKPMDDIHTGNTTESEYNSPSAIQQTTSNQSNEPPQGTKDTSIMKGKGLSMKAKALRQLCGDAEYFITKGGKQKRIGRDRTKIKRTFFAEYVEEASTSRREKPRKKAHIAVEQDAIEKEAIDETHADNNNIDMNTEQDTERFDKEPQEQQVSKRGRKKSSVKDTKKVTNNKKKNGFKNKDVKVTTKNSKKMKANKNSIEEKVGEPKNSVGETQIETADEYETSNTGKNSSNIMSSESTPEYLSSPLSSIDGYNDDSGSFFENFLVKSKTKPEKQSKKKTSGDKKAIKKQVKNKKNINKDLKEDHEKSQEIENEQVNSVKKSHKPGKTEISPELKKHKQFMDYFSSFGSPTGPSKMEIVLGTRQLFTNEVNASCATLAKPIDFINNIDFIRQFKDNYREHFEVEDETELVIDLDNPLFIQRKEKFLLLAPRDEELDPFHELGRTMVIMSQIFFPDQRQLEVMNRDQPHNCIIGFYAQAALEKNLKKVKESVAMFNLLIKQLSIQDVILPFIKSKKTISRDAIHGLLNQIYSRTVSPVSKNLRRYQAFSNTVYGEILPKFFSKMLSDVGANSNMRFLDLGSGVGNCVFQAALEYGCDSYGVEIMEQASAACESQEREFLQRSKYYGLDHGKVTFFLRQSFVDNEPVKKIVENIDIVLVNNYVFEPKLNDSVGLLLNNLKPGSKIISLKDFKSTAGTVDAYNSASIFHKFIVERYQFEEDSVSWTNSGGTYFIGTVTDKYPDHVWQEHYLTRTRSQLAKK</sequence>
<feature type="compositionally biased region" description="Basic and acidic residues" evidence="12">
    <location>
        <begin position="177"/>
        <end position="189"/>
    </location>
</feature>
<evidence type="ECO:0000256" key="2">
    <source>
        <dbReference type="ARBA" id="ARBA00012190"/>
    </source>
</evidence>
<comment type="miscellaneous">
    <text evidence="11">In contrast to other lysine histone methyltransferases, it does not contain a SET domain, suggesting the existence of another mechanism for methylation of lysine residues of histones.</text>
</comment>
<dbReference type="PROSITE" id="PS51569">
    <property type="entry name" value="DOT1"/>
    <property type="match status" value="1"/>
</dbReference>
<dbReference type="GeneID" id="90075626"/>
<feature type="compositionally biased region" description="Basic and acidic residues" evidence="12">
    <location>
        <begin position="201"/>
        <end position="210"/>
    </location>
</feature>
<dbReference type="CDD" id="cd02440">
    <property type="entry name" value="AdoMet_MTases"/>
    <property type="match status" value="1"/>
</dbReference>
<comment type="similarity">
    <text evidence="11">Belongs to the class I-like SAM-binding methyltransferase superfamily. DOT1 family.</text>
</comment>
<feature type="compositionally biased region" description="Basic residues" evidence="12">
    <location>
        <begin position="348"/>
        <end position="358"/>
    </location>
</feature>
<feature type="compositionally biased region" description="Polar residues" evidence="12">
    <location>
        <begin position="285"/>
        <end position="310"/>
    </location>
</feature>
<comment type="activity regulation">
    <text evidence="11">Ubiquitination of histone H2B to form H2BK123ub1 is required for efficient DOT1 methyltransferase activity on histone H3.</text>
</comment>
<organism evidence="14 15">
    <name type="scientific">Saccharomycopsis crataegensis</name>
    <dbReference type="NCBI Taxonomy" id="43959"/>
    <lineage>
        <taxon>Eukaryota</taxon>
        <taxon>Fungi</taxon>
        <taxon>Dikarya</taxon>
        <taxon>Ascomycota</taxon>
        <taxon>Saccharomycotina</taxon>
        <taxon>Saccharomycetes</taxon>
        <taxon>Saccharomycopsidaceae</taxon>
        <taxon>Saccharomycopsis</taxon>
    </lineage>
</organism>
<dbReference type="FunFam" id="3.40.50.150:FF:000033">
    <property type="entry name" value="Histone-lysine N-methyltransferase, H3 lysine-79 specific"/>
    <property type="match status" value="1"/>
</dbReference>
<evidence type="ECO:0000256" key="12">
    <source>
        <dbReference type="SAM" id="MobiDB-lite"/>
    </source>
</evidence>
<dbReference type="Proteomes" id="UP001360560">
    <property type="component" value="Unassembled WGS sequence"/>
</dbReference>
<dbReference type="GO" id="GO:0005634">
    <property type="term" value="C:nucleus"/>
    <property type="evidence" value="ECO:0007669"/>
    <property type="project" value="UniProtKB-SubCell"/>
</dbReference>
<feature type="compositionally biased region" description="Polar residues" evidence="12">
    <location>
        <begin position="190"/>
        <end position="199"/>
    </location>
</feature>
<name>A0AAV5QSW4_9ASCO</name>
<evidence type="ECO:0000256" key="11">
    <source>
        <dbReference type="RuleBase" id="RU271113"/>
    </source>
</evidence>
<evidence type="ECO:0000256" key="3">
    <source>
        <dbReference type="ARBA" id="ARBA00020987"/>
    </source>
</evidence>
<feature type="compositionally biased region" description="Basic and acidic residues" evidence="12">
    <location>
        <begin position="332"/>
        <end position="347"/>
    </location>
</feature>
<dbReference type="GO" id="GO:0000077">
    <property type="term" value="P:DNA damage checkpoint signaling"/>
    <property type="evidence" value="ECO:0007669"/>
    <property type="project" value="TreeGrafter"/>
</dbReference>
<keyword evidence="7 11" id="KW-0156">Chromatin regulator</keyword>
<comment type="function">
    <text evidence="11">Histone methyltransferase that specifically trimethylates histone H3 to form H3K79me3. This methylation is required for telomere silencing and for the pachytene checkpoint during the meiotic cell cycle by allowing the recruitment of RAD9 to double strand breaks. Nucleosomes are preferred as substrate compared to free histone.</text>
</comment>
<evidence type="ECO:0000256" key="9">
    <source>
        <dbReference type="ARBA" id="ARBA00029821"/>
    </source>
</evidence>
<comment type="subcellular location">
    <subcellularLocation>
        <location evidence="1 11">Nucleus</location>
    </subcellularLocation>
</comment>
<dbReference type="PANTHER" id="PTHR21451">
    <property type="entry name" value="HISTONE H3 METHYLTRANSFERASE"/>
    <property type="match status" value="1"/>
</dbReference>
<keyword evidence="8 11" id="KW-0539">Nucleus</keyword>
<evidence type="ECO:0000256" key="6">
    <source>
        <dbReference type="ARBA" id="ARBA00022691"/>
    </source>
</evidence>
<dbReference type="AlphaFoldDB" id="A0AAV5QSW4"/>
<dbReference type="Gene3D" id="1.10.260.170">
    <property type="match status" value="1"/>
</dbReference>
<comment type="catalytic activity">
    <reaction evidence="10 11">
        <text>L-lysyl(79)-[histone H3] + 3 S-adenosyl-L-methionine = N(6),N(6),N(6)-trimethyl-L-lysyl(79)-[histone H3] + 3 S-adenosyl-L-homocysteine + 3 H(+)</text>
        <dbReference type="Rhea" id="RHEA:60328"/>
        <dbReference type="Rhea" id="RHEA-COMP:15549"/>
        <dbReference type="Rhea" id="RHEA-COMP:15552"/>
        <dbReference type="ChEBI" id="CHEBI:15378"/>
        <dbReference type="ChEBI" id="CHEBI:29969"/>
        <dbReference type="ChEBI" id="CHEBI:57856"/>
        <dbReference type="ChEBI" id="CHEBI:59789"/>
        <dbReference type="ChEBI" id="CHEBI:61961"/>
        <dbReference type="EC" id="2.1.1.360"/>
    </reaction>
</comment>
<dbReference type="GO" id="GO:0006281">
    <property type="term" value="P:DNA repair"/>
    <property type="evidence" value="ECO:0007669"/>
    <property type="project" value="TreeGrafter"/>
</dbReference>
<feature type="region of interest" description="Disordered" evidence="12">
    <location>
        <begin position="327"/>
        <end position="391"/>
    </location>
</feature>
<evidence type="ECO:0000256" key="1">
    <source>
        <dbReference type="ARBA" id="ARBA00004123"/>
    </source>
</evidence>
<feature type="region of interest" description="Disordered" evidence="12">
    <location>
        <begin position="177"/>
        <end position="312"/>
    </location>
</feature>
<dbReference type="InterPro" id="IPR025789">
    <property type="entry name" value="DOT1_dom"/>
</dbReference>
<evidence type="ECO:0000256" key="4">
    <source>
        <dbReference type="ARBA" id="ARBA00022603"/>
    </source>
</evidence>
<evidence type="ECO:0000313" key="14">
    <source>
        <dbReference type="EMBL" id="GMM37651.1"/>
    </source>
</evidence>
<evidence type="ECO:0000256" key="10">
    <source>
        <dbReference type="ARBA" id="ARBA00047770"/>
    </source>
</evidence>
<keyword evidence="4 11" id="KW-0489">Methyltransferase</keyword>
<reference evidence="14 15" key="1">
    <citation type="journal article" date="2023" name="Elife">
        <title>Identification of key yeast species and microbe-microbe interactions impacting larval growth of Drosophila in the wild.</title>
        <authorList>
            <person name="Mure A."/>
            <person name="Sugiura Y."/>
            <person name="Maeda R."/>
            <person name="Honda K."/>
            <person name="Sakurai N."/>
            <person name="Takahashi Y."/>
            <person name="Watada M."/>
            <person name="Katoh T."/>
            <person name="Gotoh A."/>
            <person name="Gotoh Y."/>
            <person name="Taniguchi I."/>
            <person name="Nakamura K."/>
            <person name="Hayashi T."/>
            <person name="Katayama T."/>
            <person name="Uemura T."/>
            <person name="Hattori Y."/>
        </authorList>
    </citation>
    <scope>NUCLEOTIDE SEQUENCE [LARGE SCALE GENOMIC DNA]</scope>
    <source>
        <strain evidence="14 15">SC-9</strain>
    </source>
</reference>
<dbReference type="Pfam" id="PF08123">
    <property type="entry name" value="DOT1"/>
    <property type="match status" value="1"/>
</dbReference>
<accession>A0AAV5QSW4</accession>
<evidence type="ECO:0000256" key="8">
    <source>
        <dbReference type="ARBA" id="ARBA00023242"/>
    </source>
</evidence>
<dbReference type="Gene3D" id="3.40.50.150">
    <property type="entry name" value="Vaccinia Virus protein VP39"/>
    <property type="match status" value="1"/>
</dbReference>
<dbReference type="SUPFAM" id="SSF53335">
    <property type="entry name" value="S-adenosyl-L-methionine-dependent methyltransferases"/>
    <property type="match status" value="1"/>
</dbReference>
<protein>
    <recommendedName>
        <fullName evidence="3 11">Histone-lysine N-methyltransferase, H3 lysine-79 specific</fullName>
        <ecNumber evidence="2 11">2.1.1.360</ecNumber>
    </recommendedName>
    <alternativeName>
        <fullName evidence="9 11">Histone H3-K79 methyltransferase</fullName>
    </alternativeName>
</protein>
<dbReference type="PANTHER" id="PTHR21451:SF0">
    <property type="entry name" value="HISTONE-LYSINE N-METHYLTRANSFERASE, H3 LYSINE-79 SPECIFIC"/>
    <property type="match status" value="1"/>
</dbReference>
<feature type="compositionally biased region" description="Polar residues" evidence="12">
    <location>
        <begin position="72"/>
        <end position="104"/>
    </location>
</feature>
<gene>
    <name evidence="14" type="ORF">DASC09_049760</name>
</gene>